<dbReference type="NCBIfam" id="NF033559">
    <property type="entry name" value="transpos_IS1634"/>
    <property type="match status" value="1"/>
</dbReference>
<evidence type="ECO:0000259" key="1">
    <source>
        <dbReference type="Pfam" id="PF01609"/>
    </source>
</evidence>
<dbReference type="InterPro" id="IPR002559">
    <property type="entry name" value="Transposase_11"/>
</dbReference>
<dbReference type="SUPFAM" id="SSF53098">
    <property type="entry name" value="Ribonuclease H-like"/>
    <property type="match status" value="1"/>
</dbReference>
<dbReference type="GO" id="GO:0006313">
    <property type="term" value="P:DNA transposition"/>
    <property type="evidence" value="ECO:0007669"/>
    <property type="project" value="InterPro"/>
</dbReference>
<dbReference type="GO" id="GO:0004803">
    <property type="term" value="F:transposase activity"/>
    <property type="evidence" value="ECO:0007669"/>
    <property type="project" value="InterPro"/>
</dbReference>
<dbReference type="Pfam" id="PF01609">
    <property type="entry name" value="DDE_Tnp_1"/>
    <property type="match status" value="1"/>
</dbReference>
<dbReference type="InterPro" id="IPR012337">
    <property type="entry name" value="RNaseH-like_sf"/>
</dbReference>
<dbReference type="InterPro" id="IPR047654">
    <property type="entry name" value="IS1634_transpos"/>
</dbReference>
<name>A0A848RQJ3_9ACTO</name>
<feature type="domain" description="Transposase IS4-like" evidence="1">
    <location>
        <begin position="200"/>
        <end position="466"/>
    </location>
</feature>
<dbReference type="RefSeq" id="WP_169765038.1">
    <property type="nucleotide sequence ID" value="NZ_JABCUV010000041.1"/>
</dbReference>
<dbReference type="Proteomes" id="UP000582487">
    <property type="component" value="Unassembled WGS sequence"/>
</dbReference>
<comment type="caution">
    <text evidence="2">The sequence shown here is derived from an EMBL/GenBank/DDBJ whole genome shotgun (WGS) entry which is preliminary data.</text>
</comment>
<gene>
    <name evidence="2" type="ORF">HHJ74_11475</name>
</gene>
<dbReference type="PANTHER" id="PTHR34614">
    <property type="match status" value="1"/>
</dbReference>
<evidence type="ECO:0000313" key="3">
    <source>
        <dbReference type="Proteomes" id="UP000582487"/>
    </source>
</evidence>
<organism evidence="2 3">
    <name type="scientific">Mobiluncus mulieris</name>
    <dbReference type="NCBI Taxonomy" id="2052"/>
    <lineage>
        <taxon>Bacteria</taxon>
        <taxon>Bacillati</taxon>
        <taxon>Actinomycetota</taxon>
        <taxon>Actinomycetes</taxon>
        <taxon>Actinomycetales</taxon>
        <taxon>Actinomycetaceae</taxon>
        <taxon>Mobiluncus</taxon>
    </lineage>
</organism>
<dbReference type="GO" id="GO:0003677">
    <property type="term" value="F:DNA binding"/>
    <property type="evidence" value="ECO:0007669"/>
    <property type="project" value="InterPro"/>
</dbReference>
<proteinExistence type="predicted"/>
<dbReference type="PANTHER" id="PTHR34614:SF2">
    <property type="entry name" value="TRANSPOSASE IS4-LIKE DOMAIN-CONTAINING PROTEIN"/>
    <property type="match status" value="1"/>
</dbReference>
<evidence type="ECO:0000313" key="2">
    <source>
        <dbReference type="EMBL" id="NMW94273.1"/>
    </source>
</evidence>
<sequence>MSPFLRKVRTASGAVAVQIVEKQGRVNRVLKHLGSAHDEAKLAVLLEIGRKELRPGQLEFDFNSLDTGSCSTPKVQHQSSALLWAVLRGAYRAVGFDQAIDDSVFEQLVLARIVEPASKSDTIRILGELGVEVAHRNTFNNCLQRCAGRDYRSRLAEACFTHTSRSGDLSLVLYDVTTLYFEAECEDEDSGENQGLRKVDYSKERRVDPQIVVGLLVDRSGFPLEIGCFEGNKAETKTLLPVIKGFQDRHGLDSFVVVADAGMLSNENLKALDAAGFKFIVGSRQTKAPHDLESHFYWNGDYFADGQIIDTVTPRHANSKVNNKKLKVEPVWNPTMGTSWRAVWQYSAKRARRDSVTLEAQRRRALDAVDGIKPARRPRFVKTTRSGCSFDEKAFERAQKLEGLKGYVTNLPATLMPATEVIDSYHELWHVEQSFRMSKTDLRARPIFHRQKDAIEAHLTIVMAALAVSRYLYQKTGITPKKLVRTLRPLREITISLPGGQQITAQPEINPETQKILNKLGH</sequence>
<dbReference type="AlphaFoldDB" id="A0A848RQJ3"/>
<reference evidence="2 3" key="1">
    <citation type="submission" date="2020-04" db="EMBL/GenBank/DDBJ databases">
        <title>Antimicrobial susceptibility and clonality of vaginal-derived multi-drug resistant Mobiluncus isolates in China.</title>
        <authorList>
            <person name="Zhang X."/>
        </authorList>
    </citation>
    <scope>NUCLEOTIDE SEQUENCE [LARGE SCALE GENOMIC DNA]</scope>
    <source>
        <strain evidence="2 3">7</strain>
    </source>
</reference>
<protein>
    <submittedName>
        <fullName evidence="2">IS1634 family transposase</fullName>
    </submittedName>
</protein>
<accession>A0A848RQJ3</accession>
<dbReference type="EMBL" id="JABCUV010000041">
    <property type="protein sequence ID" value="NMW94273.1"/>
    <property type="molecule type" value="Genomic_DNA"/>
</dbReference>